<sequence length="98" mass="10092">MSATEPEGTAPAAAATDPAPGVRTYRGRAVAVSFEAALCKHAAECVGGLPQVFDPGRRPWITPDAAGADRVAEVVDRCPSGALQYRLAAPGDTEETRA</sequence>
<reference evidence="3 4" key="1">
    <citation type="submission" date="2020-03" db="EMBL/GenBank/DDBJ databases">
        <title>Draft genome of Streptomyces sp. ventii, isolated from the Axial Seamount in the Pacific Ocean, and resequencing of the two type strains Streptomyces lonarensis strain NCL 716 and Streptomyces bohaiensis strain 11A07.</title>
        <authorList>
            <person name="Loughran R.M."/>
            <person name="Pfannmuller K.M."/>
            <person name="Wasson B.J."/>
            <person name="Deadmond M.C."/>
            <person name="Paddock B.E."/>
            <person name="Koyack M.J."/>
            <person name="Gallegos D.A."/>
            <person name="Mitchell E.A."/>
            <person name="Ushijima B."/>
            <person name="Saw J.H."/>
            <person name="Mcphail K.L."/>
            <person name="Videau P."/>
        </authorList>
    </citation>
    <scope>NUCLEOTIDE SEQUENCE [LARGE SCALE GENOMIC DNA]</scope>
    <source>
        <strain evidence="4">5675061</strain>
    </source>
</reference>
<dbReference type="InterPro" id="IPR010693">
    <property type="entry name" value="Divergent_4Fe-4S_mono-cluster"/>
</dbReference>
<protein>
    <recommendedName>
        <fullName evidence="2">Divergent 4Fe-4S mono-cluster domain-containing protein</fullName>
    </recommendedName>
</protein>
<comment type="caution">
    <text evidence="3">The sequence shown here is derived from an EMBL/GenBank/DDBJ whole genome shotgun (WGS) entry which is preliminary data.</text>
</comment>
<dbReference type="RefSeq" id="WP_167931998.1">
    <property type="nucleotide sequence ID" value="NZ_JAAVJB010000016.1"/>
</dbReference>
<name>A0ABX1AJ98_9ACTN</name>
<evidence type="ECO:0000256" key="1">
    <source>
        <dbReference type="SAM" id="MobiDB-lite"/>
    </source>
</evidence>
<dbReference type="Pfam" id="PF06902">
    <property type="entry name" value="Fer4_19"/>
    <property type="match status" value="1"/>
</dbReference>
<organism evidence="3 4">
    <name type="scientific">Streptomyces spiramenti</name>
    <dbReference type="NCBI Taxonomy" id="2720606"/>
    <lineage>
        <taxon>Bacteria</taxon>
        <taxon>Bacillati</taxon>
        <taxon>Actinomycetota</taxon>
        <taxon>Actinomycetes</taxon>
        <taxon>Kitasatosporales</taxon>
        <taxon>Streptomycetaceae</taxon>
        <taxon>Streptomyces</taxon>
    </lineage>
</organism>
<keyword evidence="4" id="KW-1185">Reference proteome</keyword>
<evidence type="ECO:0000259" key="2">
    <source>
        <dbReference type="Pfam" id="PF06902"/>
    </source>
</evidence>
<dbReference type="Proteomes" id="UP000746503">
    <property type="component" value="Unassembled WGS sequence"/>
</dbReference>
<feature type="region of interest" description="Disordered" evidence="1">
    <location>
        <begin position="1"/>
        <end position="21"/>
    </location>
</feature>
<feature type="domain" description="Divergent 4Fe-4S mono-cluster" evidence="2">
    <location>
        <begin position="25"/>
        <end position="86"/>
    </location>
</feature>
<accession>A0ABX1AJ98</accession>
<dbReference type="EMBL" id="JAAVJB010000016">
    <property type="protein sequence ID" value="NJP65473.1"/>
    <property type="molecule type" value="Genomic_DNA"/>
</dbReference>
<evidence type="ECO:0000313" key="4">
    <source>
        <dbReference type="Proteomes" id="UP000746503"/>
    </source>
</evidence>
<proteinExistence type="predicted"/>
<evidence type="ECO:0000313" key="3">
    <source>
        <dbReference type="EMBL" id="NJP65473.1"/>
    </source>
</evidence>
<gene>
    <name evidence="3" type="ORF">HCJ92_04020</name>
</gene>